<keyword evidence="5 7" id="KW-1133">Transmembrane helix</keyword>
<evidence type="ECO:0000256" key="5">
    <source>
        <dbReference type="ARBA" id="ARBA00022989"/>
    </source>
</evidence>
<dbReference type="EMBL" id="QJJK01000010">
    <property type="protein sequence ID" value="PXW55182.1"/>
    <property type="molecule type" value="Genomic_DNA"/>
</dbReference>
<dbReference type="PANTHER" id="PTHR34584:SF1">
    <property type="entry name" value="NA(+)_H(+) ANTIPORTER SUBUNIT E1"/>
    <property type="match status" value="1"/>
</dbReference>
<evidence type="ECO:0000256" key="1">
    <source>
        <dbReference type="ARBA" id="ARBA00004651"/>
    </source>
</evidence>
<dbReference type="GO" id="GO:0005886">
    <property type="term" value="C:plasma membrane"/>
    <property type="evidence" value="ECO:0007669"/>
    <property type="project" value="UniProtKB-SubCell"/>
</dbReference>
<sequence length="170" mass="17878">MMTTTTPDARTSRSGLILRSAGFLLLWMILIGPAPKDLAVGLVAAVAATWTSAALWPAGARLSIPGIMRFLMRFLMQSVVAGIDVAWRAVTTPPAVAPGFVTFRTALPAGMIRATATAIMSLQPGKLPVASEPDGTLLIHCLDRREPVAQQLAADEAAFCRTLTDGGQHG</sequence>
<evidence type="ECO:0000256" key="4">
    <source>
        <dbReference type="ARBA" id="ARBA00022692"/>
    </source>
</evidence>
<dbReference type="Proteomes" id="UP000248021">
    <property type="component" value="Unassembled WGS sequence"/>
</dbReference>
<evidence type="ECO:0000256" key="7">
    <source>
        <dbReference type="SAM" id="Phobius"/>
    </source>
</evidence>
<organism evidence="8 9">
    <name type="scientific">Chelatococcus asaccharovorans</name>
    <dbReference type="NCBI Taxonomy" id="28210"/>
    <lineage>
        <taxon>Bacteria</taxon>
        <taxon>Pseudomonadati</taxon>
        <taxon>Pseudomonadota</taxon>
        <taxon>Alphaproteobacteria</taxon>
        <taxon>Hyphomicrobiales</taxon>
        <taxon>Chelatococcaceae</taxon>
        <taxon>Chelatococcus</taxon>
    </lineage>
</organism>
<dbReference type="InterPro" id="IPR002758">
    <property type="entry name" value="Cation_antiport_E"/>
</dbReference>
<keyword evidence="3" id="KW-1003">Cell membrane</keyword>
<proteinExistence type="inferred from homology"/>
<accession>A0A2V3TZ58</accession>
<protein>
    <submittedName>
        <fullName evidence="8">Multicomponent Na+:H+ antiporter subunit E</fullName>
    </submittedName>
</protein>
<dbReference type="OrthoDB" id="7852837at2"/>
<name>A0A2V3TZ58_9HYPH</name>
<feature type="transmembrane region" description="Helical" evidence="7">
    <location>
        <begin position="16"/>
        <end position="32"/>
    </location>
</feature>
<reference evidence="8 9" key="1">
    <citation type="submission" date="2018-05" db="EMBL/GenBank/DDBJ databases">
        <title>Genomic Encyclopedia of Type Strains, Phase IV (KMG-IV): sequencing the most valuable type-strain genomes for metagenomic binning, comparative biology and taxonomic classification.</title>
        <authorList>
            <person name="Goeker M."/>
        </authorList>
    </citation>
    <scope>NUCLEOTIDE SEQUENCE [LARGE SCALE GENOMIC DNA]</scope>
    <source>
        <strain evidence="8 9">DSM 6462</strain>
    </source>
</reference>
<evidence type="ECO:0000256" key="6">
    <source>
        <dbReference type="ARBA" id="ARBA00023136"/>
    </source>
</evidence>
<evidence type="ECO:0000256" key="2">
    <source>
        <dbReference type="ARBA" id="ARBA00006228"/>
    </source>
</evidence>
<keyword evidence="6 7" id="KW-0472">Membrane</keyword>
<comment type="similarity">
    <text evidence="2">Belongs to the CPA3 antiporters (TC 2.A.63) subunit E family.</text>
</comment>
<gene>
    <name evidence="8" type="ORF">C7450_110121</name>
</gene>
<evidence type="ECO:0000256" key="3">
    <source>
        <dbReference type="ARBA" id="ARBA00022475"/>
    </source>
</evidence>
<dbReference type="GO" id="GO:0008324">
    <property type="term" value="F:monoatomic cation transmembrane transporter activity"/>
    <property type="evidence" value="ECO:0007669"/>
    <property type="project" value="InterPro"/>
</dbReference>
<dbReference type="AlphaFoldDB" id="A0A2V3TZ58"/>
<keyword evidence="4 7" id="KW-0812">Transmembrane</keyword>
<dbReference type="PANTHER" id="PTHR34584">
    <property type="entry name" value="NA(+)/H(+) ANTIPORTER SUBUNIT E1"/>
    <property type="match status" value="1"/>
</dbReference>
<feature type="transmembrane region" description="Helical" evidence="7">
    <location>
        <begin position="38"/>
        <end position="58"/>
    </location>
</feature>
<evidence type="ECO:0000313" key="8">
    <source>
        <dbReference type="EMBL" id="PXW55182.1"/>
    </source>
</evidence>
<dbReference type="RefSeq" id="WP_110376780.1">
    <property type="nucleotide sequence ID" value="NZ_JAHBRY010000003.1"/>
</dbReference>
<dbReference type="Pfam" id="PF01899">
    <property type="entry name" value="MNHE"/>
    <property type="match status" value="1"/>
</dbReference>
<keyword evidence="9" id="KW-1185">Reference proteome</keyword>
<comment type="subcellular location">
    <subcellularLocation>
        <location evidence="1">Cell membrane</location>
        <topology evidence="1">Multi-pass membrane protein</topology>
    </subcellularLocation>
</comment>
<evidence type="ECO:0000313" key="9">
    <source>
        <dbReference type="Proteomes" id="UP000248021"/>
    </source>
</evidence>
<comment type="caution">
    <text evidence="8">The sequence shown here is derived from an EMBL/GenBank/DDBJ whole genome shotgun (WGS) entry which is preliminary data.</text>
</comment>